<evidence type="ECO:0000256" key="1">
    <source>
        <dbReference type="SAM" id="MobiDB-lite"/>
    </source>
</evidence>
<keyword evidence="3" id="KW-1185">Reference proteome</keyword>
<dbReference type="Pfam" id="PF01904">
    <property type="entry name" value="DUF72"/>
    <property type="match status" value="1"/>
</dbReference>
<gene>
    <name evidence="2" type="ORF">F8566_22795</name>
</gene>
<protein>
    <submittedName>
        <fullName evidence="2">DUF72 domain-containing protein</fullName>
    </submittedName>
</protein>
<feature type="region of interest" description="Disordered" evidence="1">
    <location>
        <begin position="263"/>
        <end position="283"/>
    </location>
</feature>
<dbReference type="InterPro" id="IPR036520">
    <property type="entry name" value="UPF0759_sf"/>
</dbReference>
<sequence>MRLHVGCAMWAHAPWQGRLLPHPLSPKERLRAYASWCNAVEGNTTFYATPSRDAVESWAEQTDPDFRFVVKLPKTITHERRLTGADEDLRAFLTAVEPLGPRNHALWIQLPGSFAPSDLGTLAAFLRRQPRTHRWAVEVRHRAFFEDARSAGWLERLLTEVGAEWIPFDTVTMFQSPPTSDAERDAWTKKPRVPRRSAALTDQPIVRYLGRDDTARTVEGWRPWVGQVAEWLREGRSPTVFIHTPDNADALTLARRFHEEVREQVPEAEPLPEPIPAEPPTLF</sequence>
<dbReference type="SUPFAM" id="SSF117396">
    <property type="entry name" value="TM1631-like"/>
    <property type="match status" value="1"/>
</dbReference>
<evidence type="ECO:0000313" key="2">
    <source>
        <dbReference type="EMBL" id="KAB2347007.1"/>
    </source>
</evidence>
<dbReference type="EMBL" id="WBMT01000010">
    <property type="protein sequence ID" value="KAB2347007.1"/>
    <property type="molecule type" value="Genomic_DNA"/>
</dbReference>
<dbReference type="InterPro" id="IPR002763">
    <property type="entry name" value="DUF72"/>
</dbReference>
<evidence type="ECO:0000313" key="3">
    <source>
        <dbReference type="Proteomes" id="UP000468735"/>
    </source>
</evidence>
<comment type="caution">
    <text evidence="2">The sequence shown here is derived from an EMBL/GenBank/DDBJ whole genome shotgun (WGS) entry which is preliminary data.</text>
</comment>
<dbReference type="Proteomes" id="UP000468735">
    <property type="component" value="Unassembled WGS sequence"/>
</dbReference>
<dbReference type="Gene3D" id="3.20.20.410">
    <property type="entry name" value="Protein of unknown function UPF0759"/>
    <property type="match status" value="1"/>
</dbReference>
<name>A0A6H9YKX5_9ACTN</name>
<dbReference type="OrthoDB" id="9780310at2"/>
<dbReference type="RefSeq" id="WP_151563020.1">
    <property type="nucleotide sequence ID" value="NZ_WBMT01000010.1"/>
</dbReference>
<dbReference type="AlphaFoldDB" id="A0A6H9YKX5"/>
<dbReference type="PANTHER" id="PTHR30348">
    <property type="entry name" value="UNCHARACTERIZED PROTEIN YECE"/>
    <property type="match status" value="1"/>
</dbReference>
<dbReference type="PANTHER" id="PTHR30348:SF9">
    <property type="entry name" value="UPF0759 PROTEIN YECE"/>
    <property type="match status" value="1"/>
</dbReference>
<proteinExistence type="predicted"/>
<reference evidence="2 3" key="1">
    <citation type="submission" date="2019-09" db="EMBL/GenBank/DDBJ databases">
        <title>Actinomadura physcomitrii sp. nov., a novel actinomycete isolated from moss [Physcomitrium sphaericum (Ludw) Fuernr].</title>
        <authorList>
            <person name="Zhuang X."/>
            <person name="Liu C."/>
        </authorList>
    </citation>
    <scope>NUCLEOTIDE SEQUENCE [LARGE SCALE GENOMIC DNA]</scope>
    <source>
        <strain evidence="2 3">HMC1</strain>
    </source>
</reference>
<feature type="compositionally biased region" description="Pro residues" evidence="1">
    <location>
        <begin position="269"/>
        <end position="283"/>
    </location>
</feature>
<accession>A0A6H9YKX5</accession>
<organism evidence="2 3">
    <name type="scientific">Actinomadura rudentiformis</name>
    <dbReference type="NCBI Taxonomy" id="359158"/>
    <lineage>
        <taxon>Bacteria</taxon>
        <taxon>Bacillati</taxon>
        <taxon>Actinomycetota</taxon>
        <taxon>Actinomycetes</taxon>
        <taxon>Streptosporangiales</taxon>
        <taxon>Thermomonosporaceae</taxon>
        <taxon>Actinomadura</taxon>
    </lineage>
</organism>